<evidence type="ECO:0000313" key="2">
    <source>
        <dbReference type="Proteomes" id="UP000036867"/>
    </source>
</evidence>
<name>A0A0M0LNL1_9BACL</name>
<sequence length="191" mass="21826">MNKKNPQLSAVESSRQSSWTDSDAIHENLIATKKLVYNSCGFVCSQPLIESQNAAYGAYVLKLNDLSIRFRVAKITPTKIGQFVTLWERVGDGSIQPYDVSDSVDFFVISVKKDNEFGQFVFPKAVLYEQDIISNKGQGGKRAIRVYPPWDKPISRQAKKTQDWQLKYFLEIPRNTAVDYVRAKILYSLKY</sequence>
<dbReference type="OrthoDB" id="4954833at2"/>
<dbReference type="EMBL" id="LILB01000001">
    <property type="protein sequence ID" value="KOO52670.1"/>
    <property type="molecule type" value="Genomic_DNA"/>
</dbReference>
<dbReference type="InterPro" id="IPR038231">
    <property type="entry name" value="MepB-like_sf"/>
</dbReference>
<dbReference type="Proteomes" id="UP000036867">
    <property type="component" value="Unassembled WGS sequence"/>
</dbReference>
<dbReference type="AlphaFoldDB" id="A0A0M0LNL1"/>
<keyword evidence="2" id="KW-1185">Reference proteome</keyword>
<dbReference type="PATRIC" id="fig|263475.3.peg.1596"/>
<dbReference type="InterPro" id="IPR011235">
    <property type="entry name" value="MepB-like"/>
</dbReference>
<comment type="caution">
    <text evidence="1">The sequence shown here is derived from an EMBL/GenBank/DDBJ whole genome shotgun (WGS) entry which is preliminary data.</text>
</comment>
<protein>
    <submittedName>
        <fullName evidence="1">MepB domain containing protein</fullName>
    </submittedName>
</protein>
<organism evidence="1 2">
    <name type="scientific">Viridibacillus arvi</name>
    <dbReference type="NCBI Taxonomy" id="263475"/>
    <lineage>
        <taxon>Bacteria</taxon>
        <taxon>Bacillati</taxon>
        <taxon>Bacillota</taxon>
        <taxon>Bacilli</taxon>
        <taxon>Bacillales</taxon>
        <taxon>Caryophanaceae</taxon>
        <taxon>Viridibacillus</taxon>
    </lineage>
</organism>
<proteinExistence type="predicted"/>
<evidence type="ECO:0000313" key="1">
    <source>
        <dbReference type="EMBL" id="KOO52670.1"/>
    </source>
</evidence>
<dbReference type="Gene3D" id="3.40.1350.140">
    <property type="entry name" value="MepB-like"/>
    <property type="match status" value="1"/>
</dbReference>
<accession>A0A0M0LNL1</accession>
<dbReference type="STRING" id="263475.AMD00_05835"/>
<dbReference type="Pfam" id="PF08877">
    <property type="entry name" value="MepB-like"/>
    <property type="match status" value="1"/>
</dbReference>
<reference evidence="2" key="1">
    <citation type="submission" date="2015-08" db="EMBL/GenBank/DDBJ databases">
        <title>Fjat-10028 dsm 16317.</title>
        <authorList>
            <person name="Liu B."/>
            <person name="Wang J."/>
            <person name="Zhu Y."/>
            <person name="Liu G."/>
            <person name="Chen Q."/>
            <person name="Chen Z."/>
            <person name="Lan J."/>
            <person name="Che J."/>
            <person name="Ge C."/>
            <person name="Shi H."/>
            <person name="Pan Z."/>
            <person name="Liu X."/>
        </authorList>
    </citation>
    <scope>NUCLEOTIDE SEQUENCE [LARGE SCALE GENOMIC DNA]</scope>
    <source>
        <strain evidence="2">DSM 16317</strain>
    </source>
</reference>
<gene>
    <name evidence="1" type="ORF">AMD00_05835</name>
</gene>